<dbReference type="InterPro" id="IPR050168">
    <property type="entry name" value="AAA_ATPase_domain"/>
</dbReference>
<dbReference type="PANTHER" id="PTHR23077">
    <property type="entry name" value="AAA-FAMILY ATPASE"/>
    <property type="match status" value="1"/>
</dbReference>
<keyword evidence="2" id="KW-0547">Nucleotide-binding</keyword>
<dbReference type="Gene3D" id="3.40.50.300">
    <property type="entry name" value="P-loop containing nucleotide triphosphate hydrolases"/>
    <property type="match status" value="1"/>
</dbReference>
<gene>
    <name evidence="6" type="ORF">AYI69_g6372</name>
</gene>
<dbReference type="AlphaFoldDB" id="A0A1R1XZJ8"/>
<protein>
    <submittedName>
        <fullName evidence="6">Protein CdcH</fullName>
    </submittedName>
</protein>
<evidence type="ECO:0000256" key="2">
    <source>
        <dbReference type="ARBA" id="ARBA00022741"/>
    </source>
</evidence>
<dbReference type="SUPFAM" id="SSF52540">
    <property type="entry name" value="P-loop containing nucleoside triphosphate hydrolases"/>
    <property type="match status" value="1"/>
</dbReference>
<dbReference type="InterPro" id="IPR003959">
    <property type="entry name" value="ATPase_AAA_core"/>
</dbReference>
<evidence type="ECO:0000313" key="7">
    <source>
        <dbReference type="Proteomes" id="UP000187429"/>
    </source>
</evidence>
<dbReference type="SMART" id="SM00382">
    <property type="entry name" value="AAA"/>
    <property type="match status" value="1"/>
</dbReference>
<dbReference type="OrthoDB" id="27435at2759"/>
<accession>A0A1R1XZJ8</accession>
<comment type="similarity">
    <text evidence="1">Belongs to the AAA ATPase family.</text>
</comment>
<comment type="caution">
    <text evidence="6">The sequence shown here is derived from an EMBL/GenBank/DDBJ whole genome shotgun (WGS) entry which is preliminary data.</text>
</comment>
<evidence type="ECO:0000256" key="3">
    <source>
        <dbReference type="ARBA" id="ARBA00022840"/>
    </source>
</evidence>
<dbReference type="GO" id="GO:0016887">
    <property type="term" value="F:ATP hydrolysis activity"/>
    <property type="evidence" value="ECO:0007669"/>
    <property type="project" value="InterPro"/>
</dbReference>
<proteinExistence type="inferred from homology"/>
<evidence type="ECO:0000259" key="5">
    <source>
        <dbReference type="SMART" id="SM00382"/>
    </source>
</evidence>
<sequence length="211" mass="23192">MSKTLPGLEAEFSSLAELLYLTISHSAEFAKLKTAPPRGILLYGPPGVGKTMLVKQISALFELPVVSVLGSEIASPYIGEAEKQLLAKFAEAHELSKNGGKPAILFIDELYFLCSGWYVGHDRAEQGVCIEHGEPACFCAARSDGRSGSCVFRAGDYRRDEHAELYRQRIAAPRPVRARDLRLGADGRQAPPHPRPLRLQPARRRIAARSR</sequence>
<organism evidence="6 7">
    <name type="scientific">Smittium culicis</name>
    <dbReference type="NCBI Taxonomy" id="133412"/>
    <lineage>
        <taxon>Eukaryota</taxon>
        <taxon>Fungi</taxon>
        <taxon>Fungi incertae sedis</taxon>
        <taxon>Zoopagomycota</taxon>
        <taxon>Kickxellomycotina</taxon>
        <taxon>Harpellomycetes</taxon>
        <taxon>Harpellales</taxon>
        <taxon>Legeriomycetaceae</taxon>
        <taxon>Smittium</taxon>
    </lineage>
</organism>
<feature type="region of interest" description="Disordered" evidence="4">
    <location>
        <begin position="182"/>
        <end position="211"/>
    </location>
</feature>
<dbReference type="Pfam" id="PF00004">
    <property type="entry name" value="AAA"/>
    <property type="match status" value="1"/>
</dbReference>
<name>A0A1R1XZJ8_9FUNG</name>
<dbReference type="PANTHER" id="PTHR23077:SF171">
    <property type="entry name" value="NUCLEAR VALOSIN-CONTAINING PROTEIN-LIKE"/>
    <property type="match status" value="1"/>
</dbReference>
<keyword evidence="7" id="KW-1185">Reference proteome</keyword>
<evidence type="ECO:0000256" key="1">
    <source>
        <dbReference type="ARBA" id="ARBA00006914"/>
    </source>
</evidence>
<dbReference type="Proteomes" id="UP000187429">
    <property type="component" value="Unassembled WGS sequence"/>
</dbReference>
<evidence type="ECO:0000313" key="6">
    <source>
        <dbReference type="EMBL" id="OMJ20048.1"/>
    </source>
</evidence>
<reference evidence="7" key="1">
    <citation type="submission" date="2017-01" db="EMBL/GenBank/DDBJ databases">
        <authorList>
            <person name="Wang Y."/>
            <person name="White M."/>
            <person name="Kvist S."/>
            <person name="Moncalvo J.-M."/>
        </authorList>
    </citation>
    <scope>NUCLEOTIDE SEQUENCE [LARGE SCALE GENOMIC DNA]</scope>
    <source>
        <strain evidence="7">ID-206-W2</strain>
    </source>
</reference>
<dbReference type="InterPro" id="IPR003593">
    <property type="entry name" value="AAA+_ATPase"/>
</dbReference>
<dbReference type="GO" id="GO:0005524">
    <property type="term" value="F:ATP binding"/>
    <property type="evidence" value="ECO:0007669"/>
    <property type="project" value="UniProtKB-KW"/>
</dbReference>
<feature type="compositionally biased region" description="Basic residues" evidence="4">
    <location>
        <begin position="201"/>
        <end position="211"/>
    </location>
</feature>
<feature type="domain" description="AAA+ ATPase" evidence="5">
    <location>
        <begin position="36"/>
        <end position="169"/>
    </location>
</feature>
<evidence type="ECO:0000256" key="4">
    <source>
        <dbReference type="SAM" id="MobiDB-lite"/>
    </source>
</evidence>
<keyword evidence="3" id="KW-0067">ATP-binding</keyword>
<dbReference type="EMBL" id="LSSM01002857">
    <property type="protein sequence ID" value="OMJ20048.1"/>
    <property type="molecule type" value="Genomic_DNA"/>
</dbReference>
<dbReference type="InterPro" id="IPR027417">
    <property type="entry name" value="P-loop_NTPase"/>
</dbReference>